<gene>
    <name evidence="1" type="ORF">O3M35_009183</name>
</gene>
<reference evidence="1 2" key="1">
    <citation type="submission" date="2022-12" db="EMBL/GenBank/DDBJ databases">
        <title>Chromosome-level genome assembly of true bugs.</title>
        <authorList>
            <person name="Ma L."/>
            <person name="Li H."/>
        </authorList>
    </citation>
    <scope>NUCLEOTIDE SEQUENCE [LARGE SCALE GENOMIC DNA]</scope>
    <source>
        <strain evidence="1">Lab_2022b</strain>
    </source>
</reference>
<dbReference type="GO" id="GO:0090730">
    <property type="term" value="C:Las1 complex"/>
    <property type="evidence" value="ECO:0007669"/>
    <property type="project" value="InterPro"/>
</dbReference>
<comment type="caution">
    <text evidence="1">The sequence shown here is derived from an EMBL/GenBank/DDBJ whole genome shotgun (WGS) entry which is preliminary data.</text>
</comment>
<dbReference type="GO" id="GO:0030687">
    <property type="term" value="C:preribosome, large subunit precursor"/>
    <property type="evidence" value="ECO:0007669"/>
    <property type="project" value="TreeGrafter"/>
</dbReference>
<dbReference type="Proteomes" id="UP001461498">
    <property type="component" value="Unassembled WGS sequence"/>
</dbReference>
<dbReference type="EMBL" id="JAPXFL010000006">
    <property type="protein sequence ID" value="KAK9505033.1"/>
    <property type="molecule type" value="Genomic_DNA"/>
</dbReference>
<proteinExistence type="predicted"/>
<dbReference type="AlphaFoldDB" id="A0AAW1D1X7"/>
<name>A0AAW1D1X7_9HEMI</name>
<protein>
    <submittedName>
        <fullName evidence="1">Uncharacterized protein</fullName>
    </submittedName>
</protein>
<evidence type="ECO:0000313" key="2">
    <source>
        <dbReference type="Proteomes" id="UP001461498"/>
    </source>
</evidence>
<dbReference type="GO" id="GO:0004519">
    <property type="term" value="F:endonuclease activity"/>
    <property type="evidence" value="ECO:0007669"/>
    <property type="project" value="InterPro"/>
</dbReference>
<organism evidence="1 2">
    <name type="scientific">Rhynocoris fuscipes</name>
    <dbReference type="NCBI Taxonomy" id="488301"/>
    <lineage>
        <taxon>Eukaryota</taxon>
        <taxon>Metazoa</taxon>
        <taxon>Ecdysozoa</taxon>
        <taxon>Arthropoda</taxon>
        <taxon>Hexapoda</taxon>
        <taxon>Insecta</taxon>
        <taxon>Pterygota</taxon>
        <taxon>Neoptera</taxon>
        <taxon>Paraneoptera</taxon>
        <taxon>Hemiptera</taxon>
        <taxon>Heteroptera</taxon>
        <taxon>Panheteroptera</taxon>
        <taxon>Cimicomorpha</taxon>
        <taxon>Reduviidae</taxon>
        <taxon>Harpactorinae</taxon>
        <taxon>Harpactorini</taxon>
        <taxon>Rhynocoris</taxon>
    </lineage>
</organism>
<dbReference type="PANTHER" id="PTHR15002:SF0">
    <property type="entry name" value="RIBOSOMAL BIOGENESIS PROTEIN LAS1L"/>
    <property type="match status" value="1"/>
</dbReference>
<accession>A0AAW1D1X7</accession>
<keyword evidence="2" id="KW-1185">Reference proteome</keyword>
<dbReference type="PANTHER" id="PTHR15002">
    <property type="entry name" value="RIBOSOMAL BIOGENESIS PROTEIN LAS1L"/>
    <property type="match status" value="1"/>
</dbReference>
<evidence type="ECO:0000313" key="1">
    <source>
        <dbReference type="EMBL" id="KAK9505033.1"/>
    </source>
</evidence>
<dbReference type="GO" id="GO:0000470">
    <property type="term" value="P:maturation of LSU-rRNA"/>
    <property type="evidence" value="ECO:0007669"/>
    <property type="project" value="TreeGrafter"/>
</dbReference>
<dbReference type="GO" id="GO:0000460">
    <property type="term" value="P:maturation of 5.8S rRNA"/>
    <property type="evidence" value="ECO:0007669"/>
    <property type="project" value="TreeGrafter"/>
</dbReference>
<dbReference type="Pfam" id="PF04031">
    <property type="entry name" value="Las1"/>
    <property type="match status" value="1"/>
</dbReference>
<dbReference type="InterPro" id="IPR007174">
    <property type="entry name" value="Las1"/>
</dbReference>
<sequence>MKVVGKRKFSVPKTSKKILTDNLISAPWKNKDEWLDVYHKAYSSNLTDQIEAYNTMQKWQDRILKATLPLGVKCTCMLLQGVIKDKVFHPEVENSLSEEDLVFIYGGSIMRFLNFLETKRVALVSGEQNFARKTFYGKAKTIDIPDWIVNVRHQISHGVVLPQIDLLRICITFLLRYLKKVYWEIDEKRLNDMILKRPRNETLEEYFMKLLNVYLLLKEQQKIGNKNYYSIEDDFVKNEILNIEKYRLVSEQLDNAPWEVNYDIVRKQSLTEDEIKTFTLAKISLISISYIKEYNDVNDIDIWKLLTSKILEDTCQHECIRLDIWGSLIKVLSDRGFVTKFLDHFLDYVFKDTHDLSKSVWSRRWLIVLLQALLKRSKIEKLKEILSGERNRKHKWEKRIISSLSLQEIKNLKEMFVKSKYDLSKKLTSEIYSTISKIVDARNPRLRSKLRLMCDPLDSSTIKEYIFRVCREPNDFSQIAFHFFVDMLTNPSPRIRKSMKKLIDVYQGNVKIEKTSNVVYTAPMILKQFNITEKIYLDWLEENKRQKSNKDKVPESSQIVENDSTKSVYTVEFSPISTTYDKWPKFLKLPWSV</sequence>